<name>A3VAB5_9RHOB</name>
<dbReference type="GO" id="GO:0016787">
    <property type="term" value="F:hydrolase activity"/>
    <property type="evidence" value="ECO:0007669"/>
    <property type="project" value="InterPro"/>
</dbReference>
<gene>
    <name evidence="3" type="ORF">RB2654_19773</name>
</gene>
<protein>
    <recommendedName>
        <fullName evidence="2">Cell wall hydrolase SleB domain-containing protein</fullName>
    </recommendedName>
</protein>
<dbReference type="InterPro" id="IPR042047">
    <property type="entry name" value="SleB_dom1"/>
</dbReference>
<evidence type="ECO:0000256" key="1">
    <source>
        <dbReference type="SAM" id="MobiDB-lite"/>
    </source>
</evidence>
<organism evidence="3 4">
    <name type="scientific">Maritimibacter alkaliphilus HTCC2654</name>
    <dbReference type="NCBI Taxonomy" id="314271"/>
    <lineage>
        <taxon>Bacteria</taxon>
        <taxon>Pseudomonadati</taxon>
        <taxon>Pseudomonadota</taxon>
        <taxon>Alphaproteobacteria</taxon>
        <taxon>Rhodobacterales</taxon>
        <taxon>Roseobacteraceae</taxon>
        <taxon>Maritimibacter</taxon>
    </lineage>
</organism>
<dbReference type="HOGENOM" id="CLU_1254949_0_0_5"/>
<keyword evidence="4" id="KW-1185">Reference proteome</keyword>
<dbReference type="Pfam" id="PF07486">
    <property type="entry name" value="Hydrolase_2"/>
    <property type="match status" value="1"/>
</dbReference>
<reference evidence="3 4" key="1">
    <citation type="journal article" date="2010" name="J. Bacteriol.">
        <title>Genome sequences of Pelagibaca bermudensis HTCC2601T and Maritimibacter alkaliphilus HTCC2654T, the type strains of two marine Roseobacter genera.</title>
        <authorList>
            <person name="Thrash J.C."/>
            <person name="Cho J.C."/>
            <person name="Ferriera S."/>
            <person name="Johnson J."/>
            <person name="Vergin K.L."/>
            <person name="Giovannoni S.J."/>
        </authorList>
    </citation>
    <scope>NUCLEOTIDE SEQUENCE [LARGE SCALE GENOMIC DNA]</scope>
    <source>
        <strain evidence="3 4">HTCC2654</strain>
    </source>
</reference>
<comment type="caution">
    <text evidence="3">The sequence shown here is derived from an EMBL/GenBank/DDBJ whole genome shotgun (WGS) entry which is preliminary data.</text>
</comment>
<dbReference type="InterPro" id="IPR011105">
    <property type="entry name" value="Cell_wall_hydrolase_SleB"/>
</dbReference>
<dbReference type="eggNOG" id="COG3773">
    <property type="taxonomic scope" value="Bacteria"/>
</dbReference>
<feature type="region of interest" description="Disordered" evidence="1">
    <location>
        <begin position="1"/>
        <end position="43"/>
    </location>
</feature>
<evidence type="ECO:0000259" key="2">
    <source>
        <dbReference type="Pfam" id="PF07486"/>
    </source>
</evidence>
<dbReference type="Gene3D" id="1.10.10.2520">
    <property type="entry name" value="Cell wall hydrolase SleB, domain 1"/>
    <property type="match status" value="1"/>
</dbReference>
<dbReference type="AlphaFoldDB" id="A3VAB5"/>
<sequence length="191" mass="21440">MQSLSPLMQTERTGGLSRVALEPGEPADHSLLAPSRSIRPKDRPKALKQLDVIFSSKGGAPEEEDPEWYCLTEAIYFEARGESFQGQVAVAEVILNRVDNDRWPDTICGVVNQGTGERYRCQFSYTCDGLPDTVTDQRAWDRAGHYAAAMMKDGPRILTNGATFYHATYVNPYWAQEFAITANIGTHRFYR</sequence>
<accession>A3VAB5</accession>
<evidence type="ECO:0000313" key="4">
    <source>
        <dbReference type="Proteomes" id="UP000002931"/>
    </source>
</evidence>
<proteinExistence type="predicted"/>
<feature type="compositionally biased region" description="Polar residues" evidence="1">
    <location>
        <begin position="1"/>
        <end position="12"/>
    </location>
</feature>
<dbReference type="Proteomes" id="UP000002931">
    <property type="component" value="Unassembled WGS sequence"/>
</dbReference>
<feature type="domain" description="Cell wall hydrolase SleB" evidence="2">
    <location>
        <begin position="81"/>
        <end position="190"/>
    </location>
</feature>
<dbReference type="STRING" id="314271.RB2654_19773"/>
<evidence type="ECO:0000313" key="3">
    <source>
        <dbReference type="EMBL" id="EAQ14856.1"/>
    </source>
</evidence>
<dbReference type="EMBL" id="AAMT01000001">
    <property type="protein sequence ID" value="EAQ14856.1"/>
    <property type="molecule type" value="Genomic_DNA"/>
</dbReference>